<organism evidence="10 11">
    <name type="scientific">Leptospira interrogans serovar Pyrogenes str. 200701872</name>
    <dbReference type="NCBI Taxonomy" id="1193029"/>
    <lineage>
        <taxon>Bacteria</taxon>
        <taxon>Pseudomonadati</taxon>
        <taxon>Spirochaetota</taxon>
        <taxon>Spirochaetia</taxon>
        <taxon>Leptospirales</taxon>
        <taxon>Leptospiraceae</taxon>
        <taxon>Leptospira</taxon>
    </lineage>
</organism>
<dbReference type="InterPro" id="IPR003362">
    <property type="entry name" value="Bact_transf"/>
</dbReference>
<evidence type="ECO:0000259" key="9">
    <source>
        <dbReference type="Pfam" id="PF02397"/>
    </source>
</evidence>
<sequence length="103" mass="11870">MKRIIEIVLSTLALILFSPILIGVSFLILLINGLPIFFFRNDSVFKKPFLIFKFRTMKDGKVTNLGYWLRKTGIDELPQIWNILIGHMGIVGPRPLTQLDIDR</sequence>
<evidence type="ECO:0000256" key="3">
    <source>
        <dbReference type="ARBA" id="ARBA00022475"/>
    </source>
</evidence>
<keyword evidence="7 8" id="KW-0472">Membrane</keyword>
<feature type="transmembrane region" description="Helical" evidence="8">
    <location>
        <begin position="12"/>
        <end position="39"/>
    </location>
</feature>
<evidence type="ECO:0000256" key="5">
    <source>
        <dbReference type="ARBA" id="ARBA00022692"/>
    </source>
</evidence>
<comment type="caution">
    <text evidence="10">The sequence shown here is derived from an EMBL/GenBank/DDBJ whole genome shotgun (WGS) entry which is preliminary data.</text>
</comment>
<proteinExistence type="inferred from homology"/>
<accession>M6ZRY1</accession>
<evidence type="ECO:0000256" key="1">
    <source>
        <dbReference type="ARBA" id="ARBA00004236"/>
    </source>
</evidence>
<dbReference type="PANTHER" id="PTHR30576">
    <property type="entry name" value="COLANIC BIOSYNTHESIS UDP-GLUCOSE LIPID CARRIER TRANSFERASE"/>
    <property type="match status" value="1"/>
</dbReference>
<evidence type="ECO:0000256" key="8">
    <source>
        <dbReference type="SAM" id="Phobius"/>
    </source>
</evidence>
<evidence type="ECO:0000256" key="2">
    <source>
        <dbReference type="ARBA" id="ARBA00006464"/>
    </source>
</evidence>
<dbReference type="Pfam" id="PF02397">
    <property type="entry name" value="Bac_transf"/>
    <property type="match status" value="1"/>
</dbReference>
<evidence type="ECO:0000256" key="7">
    <source>
        <dbReference type="ARBA" id="ARBA00023136"/>
    </source>
</evidence>
<reference evidence="10 11" key="1">
    <citation type="submission" date="2013-01" db="EMBL/GenBank/DDBJ databases">
        <authorList>
            <person name="Harkins D.M."/>
            <person name="Durkin A.S."/>
            <person name="Brinkac L.M."/>
            <person name="Haft D.H."/>
            <person name="Selengut J.D."/>
            <person name="Sanka R."/>
            <person name="DePew J."/>
            <person name="Purushe J."/>
            <person name="Picardeau M."/>
            <person name="Werts C."/>
            <person name="Goarant C."/>
            <person name="Vinetz J.M."/>
            <person name="Sutton G.G."/>
            <person name="Nierman W.C."/>
            <person name="Fouts D.E."/>
        </authorList>
    </citation>
    <scope>NUCLEOTIDE SEQUENCE [LARGE SCALE GENOMIC DNA]</scope>
    <source>
        <strain evidence="10 11">200701872</strain>
    </source>
</reference>
<keyword evidence="5 8" id="KW-0812">Transmembrane</keyword>
<keyword evidence="4 10" id="KW-0808">Transferase</keyword>
<dbReference type="EMBL" id="AKWN02000059">
    <property type="protein sequence ID" value="EMP09228.1"/>
    <property type="molecule type" value="Genomic_DNA"/>
</dbReference>
<dbReference type="PANTHER" id="PTHR30576:SF4">
    <property type="entry name" value="UNDECAPRENYL-PHOSPHATE GALACTOSE PHOSPHOTRANSFERASE"/>
    <property type="match status" value="1"/>
</dbReference>
<comment type="similarity">
    <text evidence="2">Belongs to the bacterial sugar transferase family.</text>
</comment>
<keyword evidence="3" id="KW-1003">Cell membrane</keyword>
<evidence type="ECO:0000313" key="10">
    <source>
        <dbReference type="EMBL" id="EMP09228.1"/>
    </source>
</evidence>
<feature type="domain" description="Bacterial sugar transferase" evidence="9">
    <location>
        <begin position="2"/>
        <end position="98"/>
    </location>
</feature>
<evidence type="ECO:0000313" key="11">
    <source>
        <dbReference type="Proteomes" id="UP000012117"/>
    </source>
</evidence>
<dbReference type="AlphaFoldDB" id="M6ZRY1"/>
<gene>
    <name evidence="10" type="ORF">LEP1GSC124_4442</name>
</gene>
<keyword evidence="6 8" id="KW-1133">Transmembrane helix</keyword>
<evidence type="ECO:0000256" key="6">
    <source>
        <dbReference type="ARBA" id="ARBA00022989"/>
    </source>
</evidence>
<evidence type="ECO:0000256" key="4">
    <source>
        <dbReference type="ARBA" id="ARBA00022679"/>
    </source>
</evidence>
<protein>
    <submittedName>
        <fullName evidence="10">Bacterial sugar transferase</fullName>
    </submittedName>
</protein>
<dbReference type="Proteomes" id="UP000012117">
    <property type="component" value="Unassembled WGS sequence"/>
</dbReference>
<feature type="non-terminal residue" evidence="10">
    <location>
        <position position="103"/>
    </location>
</feature>
<name>M6ZRY1_LEPIR</name>
<dbReference type="GO" id="GO:0005886">
    <property type="term" value="C:plasma membrane"/>
    <property type="evidence" value="ECO:0007669"/>
    <property type="project" value="UniProtKB-SubCell"/>
</dbReference>
<dbReference type="GO" id="GO:0016780">
    <property type="term" value="F:phosphotransferase activity, for other substituted phosphate groups"/>
    <property type="evidence" value="ECO:0007669"/>
    <property type="project" value="TreeGrafter"/>
</dbReference>
<comment type="subcellular location">
    <subcellularLocation>
        <location evidence="1">Cell membrane</location>
    </subcellularLocation>
</comment>